<evidence type="ECO:0000259" key="8">
    <source>
        <dbReference type="Pfam" id="PF00206"/>
    </source>
</evidence>
<dbReference type="OrthoDB" id="4899737at2"/>
<evidence type="ECO:0000256" key="1">
    <source>
        <dbReference type="ARBA" id="ARBA00004941"/>
    </source>
</evidence>
<dbReference type="GO" id="GO:0004056">
    <property type="term" value="F:argininosuccinate lyase activity"/>
    <property type="evidence" value="ECO:0007669"/>
    <property type="project" value="UniProtKB-UniRule"/>
</dbReference>
<feature type="domain" description="Fumarate lyase N-terminal" evidence="8">
    <location>
        <begin position="99"/>
        <end position="304"/>
    </location>
</feature>
<dbReference type="PRINTS" id="PR00149">
    <property type="entry name" value="FUMRATELYASE"/>
</dbReference>
<evidence type="ECO:0000256" key="6">
    <source>
        <dbReference type="NCBIfam" id="TIGR00838"/>
    </source>
</evidence>
<dbReference type="RefSeq" id="WP_116709939.1">
    <property type="nucleotide sequence ID" value="NZ_QEKW01000012.1"/>
</dbReference>
<dbReference type="Pfam" id="PF14698">
    <property type="entry name" value="ASL_C2"/>
    <property type="match status" value="1"/>
</dbReference>
<dbReference type="PANTHER" id="PTHR43814">
    <property type="entry name" value="ARGININOSUCCINATE LYASE"/>
    <property type="match status" value="1"/>
</dbReference>
<dbReference type="PANTHER" id="PTHR43814:SF1">
    <property type="entry name" value="ARGININOSUCCINATE LYASE"/>
    <property type="match status" value="1"/>
</dbReference>
<accession>A0A2U1F431</accession>
<evidence type="ECO:0000256" key="4">
    <source>
        <dbReference type="ARBA" id="ARBA00022605"/>
    </source>
</evidence>
<dbReference type="InterPro" id="IPR008948">
    <property type="entry name" value="L-Aspartase-like"/>
</dbReference>
<dbReference type="InterPro" id="IPR024083">
    <property type="entry name" value="Fumarase/histidase_N"/>
</dbReference>
<sequence>MTVRRREEGPPRAAAAPELVDSGFTLENADAPFLHRGLNLADIGHVLDLARRGLVPDDARRTLLGLLLEADATPPEEFPYDPELGEPYNSREAYFVSRVGDIAGWLHAGRPRREAVRIALRLHVRRQITELVAETARFGSAAVARAEEHAETVMPDQTYLQHAQPSTFAHYLLSFVYSALRDGRRLLDELDWVDASPGGAGCVNGTRLLSDREFIAQALGFGDVIEHTRDAMWQVDGLIAVLATSSSLLTNLCKLAEDLEIWSSSEFDFVDLDDGYTRASVLMPQKRNPYALSIIRGASGVLIGRLSGFLAVTKSPSARSDNLIYAYGEVPRALDLALRIVRLSTGVVRTLRVNGERLAEEVRDGYTQATDLAEHLVQVCDVDYRTAYLIVGRTVRAASRDGVPGIAITGEMIDRAAVEHCGRPLGVAGRDLSAVLDPWRIVLSRSARGGASPEALARMTTRLRTEITDLAAAAADRLAGHDAAETALLTTARRDATTPPGPTEPVIPTDRGGAP</sequence>
<dbReference type="InterPro" id="IPR000362">
    <property type="entry name" value="Fumarate_lyase_fam"/>
</dbReference>
<dbReference type="EC" id="4.3.2.1" evidence="2 6"/>
<dbReference type="CDD" id="cd01359">
    <property type="entry name" value="Argininosuccinate_lyase"/>
    <property type="match status" value="1"/>
</dbReference>
<evidence type="ECO:0000256" key="2">
    <source>
        <dbReference type="ARBA" id="ARBA00012338"/>
    </source>
</evidence>
<evidence type="ECO:0000256" key="7">
    <source>
        <dbReference type="SAM" id="MobiDB-lite"/>
    </source>
</evidence>
<dbReference type="GO" id="GO:0042450">
    <property type="term" value="P:L-arginine biosynthetic process via ornithine"/>
    <property type="evidence" value="ECO:0007669"/>
    <property type="project" value="UniProtKB-UniRule"/>
</dbReference>
<gene>
    <name evidence="10" type="ORF">C8D89_112102</name>
</gene>
<evidence type="ECO:0000259" key="9">
    <source>
        <dbReference type="Pfam" id="PF14698"/>
    </source>
</evidence>
<keyword evidence="3" id="KW-0055">Arginine biosynthesis</keyword>
<dbReference type="SUPFAM" id="SSF48557">
    <property type="entry name" value="L-aspartase-like"/>
    <property type="match status" value="1"/>
</dbReference>
<keyword evidence="4" id="KW-0028">Amino-acid biosynthesis</keyword>
<dbReference type="InterPro" id="IPR022761">
    <property type="entry name" value="Fumarate_lyase_N"/>
</dbReference>
<dbReference type="Gene3D" id="1.10.40.30">
    <property type="entry name" value="Fumarase/aspartase (C-terminal domain)"/>
    <property type="match status" value="1"/>
</dbReference>
<evidence type="ECO:0000256" key="3">
    <source>
        <dbReference type="ARBA" id="ARBA00022571"/>
    </source>
</evidence>
<dbReference type="Gene3D" id="1.20.200.10">
    <property type="entry name" value="Fumarase/aspartase (Central domain)"/>
    <property type="match status" value="1"/>
</dbReference>
<dbReference type="Pfam" id="PF00206">
    <property type="entry name" value="Lyase_1"/>
    <property type="match status" value="1"/>
</dbReference>
<dbReference type="AlphaFoldDB" id="A0A2U1F431"/>
<evidence type="ECO:0000256" key="5">
    <source>
        <dbReference type="ARBA" id="ARBA00023239"/>
    </source>
</evidence>
<protein>
    <recommendedName>
        <fullName evidence="2 6">Argininosuccinate lyase</fullName>
        <ecNumber evidence="2 6">4.3.2.1</ecNumber>
    </recommendedName>
</protein>
<dbReference type="InterPro" id="IPR029419">
    <property type="entry name" value="Arg_succ_lyase_C"/>
</dbReference>
<evidence type="ECO:0000313" key="10">
    <source>
        <dbReference type="EMBL" id="PVZ06909.1"/>
    </source>
</evidence>
<dbReference type="GO" id="GO:0005829">
    <property type="term" value="C:cytosol"/>
    <property type="evidence" value="ECO:0007669"/>
    <property type="project" value="TreeGrafter"/>
</dbReference>
<comment type="caution">
    <text evidence="10">The sequence shown here is derived from an EMBL/GenBank/DDBJ whole genome shotgun (WGS) entry which is preliminary data.</text>
</comment>
<comment type="pathway">
    <text evidence="1">Amino-acid biosynthesis; L-arginine biosynthesis; L-arginine from L-ornithine and carbamoyl phosphate: step 3/3.</text>
</comment>
<dbReference type="UniPathway" id="UPA00068">
    <property type="reaction ID" value="UER00114"/>
</dbReference>
<evidence type="ECO:0000313" key="11">
    <source>
        <dbReference type="Proteomes" id="UP000245639"/>
    </source>
</evidence>
<feature type="region of interest" description="Disordered" evidence="7">
    <location>
        <begin position="490"/>
        <end position="515"/>
    </location>
</feature>
<dbReference type="Proteomes" id="UP000245639">
    <property type="component" value="Unassembled WGS sequence"/>
</dbReference>
<dbReference type="EMBL" id="QEKW01000012">
    <property type="protein sequence ID" value="PVZ06909.1"/>
    <property type="molecule type" value="Genomic_DNA"/>
</dbReference>
<keyword evidence="11" id="KW-1185">Reference proteome</keyword>
<dbReference type="NCBIfam" id="TIGR00838">
    <property type="entry name" value="argH"/>
    <property type="match status" value="1"/>
</dbReference>
<proteinExistence type="predicted"/>
<dbReference type="PRINTS" id="PR00145">
    <property type="entry name" value="ARGSUCLYASE"/>
</dbReference>
<keyword evidence="5 10" id="KW-0456">Lyase</keyword>
<feature type="domain" description="Argininosuccinate lyase C-terminal" evidence="9">
    <location>
        <begin position="366"/>
        <end position="441"/>
    </location>
</feature>
<organism evidence="10 11">
    <name type="scientific">Actinomycetospora cinnamomea</name>
    <dbReference type="NCBI Taxonomy" id="663609"/>
    <lineage>
        <taxon>Bacteria</taxon>
        <taxon>Bacillati</taxon>
        <taxon>Actinomycetota</taxon>
        <taxon>Actinomycetes</taxon>
        <taxon>Pseudonocardiales</taxon>
        <taxon>Pseudonocardiaceae</taxon>
        <taxon>Actinomycetospora</taxon>
    </lineage>
</organism>
<dbReference type="InterPro" id="IPR009049">
    <property type="entry name" value="Argininosuccinate_lyase"/>
</dbReference>
<name>A0A2U1F431_9PSEU</name>
<dbReference type="Gene3D" id="1.10.275.10">
    <property type="entry name" value="Fumarase/aspartase (N-terminal domain)"/>
    <property type="match status" value="1"/>
</dbReference>
<reference evidence="10 11" key="1">
    <citation type="submission" date="2018-04" db="EMBL/GenBank/DDBJ databases">
        <title>Genomic Encyclopedia of Type Strains, Phase IV (KMG-IV): sequencing the most valuable type-strain genomes for metagenomic binning, comparative biology and taxonomic classification.</title>
        <authorList>
            <person name="Goeker M."/>
        </authorList>
    </citation>
    <scope>NUCLEOTIDE SEQUENCE [LARGE SCALE GENOMIC DNA]</scope>
    <source>
        <strain evidence="10 11">DSM 45771</strain>
    </source>
</reference>